<evidence type="ECO:0000256" key="1">
    <source>
        <dbReference type="ARBA" id="ARBA00004571"/>
    </source>
</evidence>
<dbReference type="InterPro" id="IPR012910">
    <property type="entry name" value="Plug_dom"/>
</dbReference>
<dbReference type="PANTHER" id="PTHR30069:SF29">
    <property type="entry name" value="HEMOGLOBIN AND HEMOGLOBIN-HAPTOGLOBIN-BINDING PROTEIN 1-RELATED"/>
    <property type="match status" value="1"/>
</dbReference>
<dbReference type="Pfam" id="PF13620">
    <property type="entry name" value="CarboxypepD_reg"/>
    <property type="match status" value="1"/>
</dbReference>
<keyword evidence="3 8" id="KW-1134">Transmembrane beta strand</keyword>
<keyword evidence="2 8" id="KW-0813">Transport</keyword>
<keyword evidence="12" id="KW-0675">Receptor</keyword>
<evidence type="ECO:0000259" key="10">
    <source>
        <dbReference type="Pfam" id="PF07715"/>
    </source>
</evidence>
<dbReference type="RefSeq" id="WP_323697667.1">
    <property type="nucleotide sequence ID" value="NZ_JAYGIL010000020.1"/>
</dbReference>
<evidence type="ECO:0000256" key="7">
    <source>
        <dbReference type="ARBA" id="ARBA00023237"/>
    </source>
</evidence>
<feature type="domain" description="Outer membrane protein beta-barrel" evidence="11">
    <location>
        <begin position="390"/>
        <end position="796"/>
    </location>
</feature>
<evidence type="ECO:0000259" key="11">
    <source>
        <dbReference type="Pfam" id="PF14905"/>
    </source>
</evidence>
<accession>A0ABU5S780</accession>
<proteinExistence type="inferred from homology"/>
<organism evidence="12 13">
    <name type="scientific">Arcicella gelida</name>
    <dbReference type="NCBI Taxonomy" id="2984195"/>
    <lineage>
        <taxon>Bacteria</taxon>
        <taxon>Pseudomonadati</taxon>
        <taxon>Bacteroidota</taxon>
        <taxon>Cytophagia</taxon>
        <taxon>Cytophagales</taxon>
        <taxon>Flectobacillaceae</taxon>
        <taxon>Arcicella</taxon>
    </lineage>
</organism>
<evidence type="ECO:0000256" key="8">
    <source>
        <dbReference type="PROSITE-ProRule" id="PRU01360"/>
    </source>
</evidence>
<gene>
    <name evidence="12" type="ORF">VB776_15520</name>
</gene>
<feature type="signal peptide" evidence="9">
    <location>
        <begin position="1"/>
        <end position="21"/>
    </location>
</feature>
<sequence length="798" mass="89100">MNRFYYLITLFTCLYSLSTWGQNTKITGRLLSPNANEPVSFATIQLNSSKGISKAVYSGESGEFVINNLMADTYELKVSSVGFESYSQSNIIVDGKSSVINLNEIIIQPKVNNLSEVVVKSNIGVTKVEPQKIVYNTADLPAAKGSSVGDMLRLMPSVAMGGPPGVPRDIRFRGLEKSYTLVLIDGKNTGISGNNREVILNQIPVSAVERIEIIANPGAQYDGDGMNGVVNIILKKNVNFGTHGQVMAGINNQGGYNASAQIGHKFDKGEVYGFFDQNQVMLKDKNAMTETNEVSLFKNNEISGYQSILSKENRDIKSHNIKIGTKWDIWKGAQIGAEFINGYQREIKIKTQDTQVLKADKSFTSRTLRTENQTEDYKFNEYNLSFAQSFANKGRLTFSFSHVDGFYPKPKYQTDQKLNAVGAPSDNKPAITNTFEDSYDVNNFLQTDFNWRFNDIVSLNSGLKFSGRNRESLQKVDKYDYAKSAFTRTESPVNNFDSQENIYAGYVQGTLTKGKFRTNLGFRAEYTTFYNESKTGAFNTEGTYLIPLPSASFVYNIDKTQFIKASIDRKIRRASFKDLSPFIDSSDVAKIKAGNPALRPEKAWGFEVGYLKTAEKWNAGVNVFRRNISGLIQKIVTDVSPGVVLERPDNINSAYIQGIEFIGAVKPLPFWNINASYSHFDSKLTDESLGGGDAIKDQFAWSAKVISDVTIGKNTFFQIAWNGIGPKISSQKEENMIQFFDASINHSFMKKKMTVSMRVSDIFDTNNKVTKEITTAQVSNKIQDIPGRQLFVNFTYNF</sequence>
<dbReference type="EMBL" id="JAYGIL010000020">
    <property type="protein sequence ID" value="MEA5404341.1"/>
    <property type="molecule type" value="Genomic_DNA"/>
</dbReference>
<evidence type="ECO:0000256" key="4">
    <source>
        <dbReference type="ARBA" id="ARBA00022692"/>
    </source>
</evidence>
<name>A0ABU5S780_9BACT</name>
<dbReference type="InterPro" id="IPR041700">
    <property type="entry name" value="OMP_b-brl_3"/>
</dbReference>
<comment type="similarity">
    <text evidence="8">Belongs to the TonB-dependent receptor family.</text>
</comment>
<keyword evidence="6 8" id="KW-0472">Membrane</keyword>
<dbReference type="InterPro" id="IPR037066">
    <property type="entry name" value="Plug_dom_sf"/>
</dbReference>
<dbReference type="Gene3D" id="2.170.130.10">
    <property type="entry name" value="TonB-dependent receptor, plug domain"/>
    <property type="match status" value="1"/>
</dbReference>
<dbReference type="Pfam" id="PF07715">
    <property type="entry name" value="Plug"/>
    <property type="match status" value="1"/>
</dbReference>
<evidence type="ECO:0000256" key="9">
    <source>
        <dbReference type="SAM" id="SignalP"/>
    </source>
</evidence>
<dbReference type="SUPFAM" id="SSF56935">
    <property type="entry name" value="Porins"/>
    <property type="match status" value="1"/>
</dbReference>
<dbReference type="PANTHER" id="PTHR30069">
    <property type="entry name" value="TONB-DEPENDENT OUTER MEMBRANE RECEPTOR"/>
    <property type="match status" value="1"/>
</dbReference>
<reference evidence="12 13" key="1">
    <citation type="submission" date="2023-12" db="EMBL/GenBank/DDBJ databases">
        <title>Novel species of the genus Arcicella isolated from rivers.</title>
        <authorList>
            <person name="Lu H."/>
        </authorList>
    </citation>
    <scope>NUCLEOTIDE SEQUENCE [LARGE SCALE GENOMIC DNA]</scope>
    <source>
        <strain evidence="12 13">DC2W</strain>
    </source>
</reference>
<dbReference type="InterPro" id="IPR039426">
    <property type="entry name" value="TonB-dep_rcpt-like"/>
</dbReference>
<dbReference type="PROSITE" id="PS52016">
    <property type="entry name" value="TONB_DEPENDENT_REC_3"/>
    <property type="match status" value="1"/>
</dbReference>
<comment type="subcellular location">
    <subcellularLocation>
        <location evidence="1 8">Cell outer membrane</location>
        <topology evidence="1 8">Multi-pass membrane protein</topology>
    </subcellularLocation>
</comment>
<feature type="domain" description="TonB-dependent receptor plug" evidence="10">
    <location>
        <begin position="134"/>
        <end position="229"/>
    </location>
</feature>
<protein>
    <submittedName>
        <fullName evidence="12">TonB-dependent receptor</fullName>
    </submittedName>
</protein>
<evidence type="ECO:0000313" key="13">
    <source>
        <dbReference type="Proteomes" id="UP001303899"/>
    </source>
</evidence>
<dbReference type="Proteomes" id="UP001303899">
    <property type="component" value="Unassembled WGS sequence"/>
</dbReference>
<evidence type="ECO:0000256" key="3">
    <source>
        <dbReference type="ARBA" id="ARBA00022452"/>
    </source>
</evidence>
<dbReference type="SUPFAM" id="SSF49464">
    <property type="entry name" value="Carboxypeptidase regulatory domain-like"/>
    <property type="match status" value="1"/>
</dbReference>
<dbReference type="Gene3D" id="2.40.170.20">
    <property type="entry name" value="TonB-dependent receptor, beta-barrel domain"/>
    <property type="match status" value="1"/>
</dbReference>
<dbReference type="Gene3D" id="2.60.40.1120">
    <property type="entry name" value="Carboxypeptidase-like, regulatory domain"/>
    <property type="match status" value="1"/>
</dbReference>
<evidence type="ECO:0000256" key="6">
    <source>
        <dbReference type="ARBA" id="ARBA00023136"/>
    </source>
</evidence>
<comment type="caution">
    <text evidence="12">The sequence shown here is derived from an EMBL/GenBank/DDBJ whole genome shotgun (WGS) entry which is preliminary data.</text>
</comment>
<keyword evidence="13" id="KW-1185">Reference proteome</keyword>
<keyword evidence="5 9" id="KW-0732">Signal</keyword>
<dbReference type="InterPro" id="IPR008969">
    <property type="entry name" value="CarboxyPept-like_regulatory"/>
</dbReference>
<dbReference type="InterPro" id="IPR036942">
    <property type="entry name" value="Beta-barrel_TonB_sf"/>
</dbReference>
<keyword evidence="4 8" id="KW-0812">Transmembrane</keyword>
<dbReference type="Pfam" id="PF14905">
    <property type="entry name" value="OMP_b-brl_3"/>
    <property type="match status" value="1"/>
</dbReference>
<evidence type="ECO:0000256" key="2">
    <source>
        <dbReference type="ARBA" id="ARBA00022448"/>
    </source>
</evidence>
<evidence type="ECO:0000256" key="5">
    <source>
        <dbReference type="ARBA" id="ARBA00022729"/>
    </source>
</evidence>
<feature type="chain" id="PRO_5045136587" evidence="9">
    <location>
        <begin position="22"/>
        <end position="798"/>
    </location>
</feature>
<evidence type="ECO:0000313" key="12">
    <source>
        <dbReference type="EMBL" id="MEA5404341.1"/>
    </source>
</evidence>
<keyword evidence="7 8" id="KW-0998">Cell outer membrane</keyword>